<reference evidence="1 2" key="1">
    <citation type="journal article" date="2014" name="Genome Announc.">
        <title>Genome Sequence of Youngiibacter fragilis, the Type Strain of the Genus Youngiibacter.</title>
        <authorList>
            <person name="Wawrik C.B."/>
            <person name="Callaghan A.V."/>
            <person name="Stamps B.W."/>
            <person name="Wawrik B."/>
        </authorList>
    </citation>
    <scope>NUCLEOTIDE SEQUENCE [LARGE SCALE GENOMIC DNA]</scope>
    <source>
        <strain evidence="1 2">232.1</strain>
    </source>
</reference>
<dbReference type="AlphaFoldDB" id="V7I7B4"/>
<accession>V7I7B4</accession>
<evidence type="ECO:0000313" key="2">
    <source>
        <dbReference type="Proteomes" id="UP000017747"/>
    </source>
</evidence>
<evidence type="ECO:0008006" key="3">
    <source>
        <dbReference type="Google" id="ProtNLM"/>
    </source>
</evidence>
<organism evidence="1 2">
    <name type="scientific">Youngiibacter fragilis 232.1</name>
    <dbReference type="NCBI Taxonomy" id="994573"/>
    <lineage>
        <taxon>Bacteria</taxon>
        <taxon>Bacillati</taxon>
        <taxon>Bacillota</taxon>
        <taxon>Clostridia</taxon>
        <taxon>Eubacteriales</taxon>
        <taxon>Clostridiaceae</taxon>
        <taxon>Youngiibacter</taxon>
    </lineage>
</organism>
<dbReference type="Proteomes" id="UP000017747">
    <property type="component" value="Unassembled WGS sequence"/>
</dbReference>
<protein>
    <recommendedName>
        <fullName evidence="3">PIN domain-containing protein</fullName>
    </recommendedName>
</protein>
<comment type="caution">
    <text evidence="1">The sequence shown here is derived from an EMBL/GenBank/DDBJ whole genome shotgun (WGS) entry which is preliminary data.</text>
</comment>
<evidence type="ECO:0000313" key="1">
    <source>
        <dbReference type="EMBL" id="ETA81161.1"/>
    </source>
</evidence>
<gene>
    <name evidence="1" type="ORF">T472_0207980</name>
</gene>
<feature type="non-terminal residue" evidence="1">
    <location>
        <position position="74"/>
    </location>
</feature>
<dbReference type="EMBL" id="AXUN02000150">
    <property type="protein sequence ID" value="ETA81161.1"/>
    <property type="molecule type" value="Genomic_DNA"/>
</dbReference>
<sequence length="74" mass="8970">MKFENDVSLVKEVGHEDDVKFLDVVYSSKARYLVSMNTKHLIKLRDPKTLKFSLKRHWFYILKDSEFLEHLREK</sequence>
<proteinExistence type="predicted"/>
<keyword evidence="2" id="KW-1185">Reference proteome</keyword>
<dbReference type="RefSeq" id="WP_023863498.1">
    <property type="nucleotide sequence ID" value="NZ_AXUN02000150.1"/>
</dbReference>
<name>V7I7B4_9CLOT</name>